<keyword evidence="5" id="KW-1185">Reference proteome</keyword>
<evidence type="ECO:0000313" key="4">
    <source>
        <dbReference type="EMBL" id="KOB73494.1"/>
    </source>
</evidence>
<dbReference type="AlphaFoldDB" id="A0A0L7LDL9"/>
<name>A0A0L7LDL9_OPEBR</name>
<dbReference type="GO" id="GO:0019898">
    <property type="term" value="C:extrinsic component of membrane"/>
    <property type="evidence" value="ECO:0007669"/>
    <property type="project" value="TreeGrafter"/>
</dbReference>
<evidence type="ECO:0000256" key="1">
    <source>
        <dbReference type="ARBA" id="ARBA00022658"/>
    </source>
</evidence>
<feature type="compositionally biased region" description="Basic and acidic residues" evidence="2">
    <location>
        <begin position="7"/>
        <end position="17"/>
    </location>
</feature>
<dbReference type="GO" id="GO:0005737">
    <property type="term" value="C:cytoplasm"/>
    <property type="evidence" value="ECO:0007669"/>
    <property type="project" value="TreeGrafter"/>
</dbReference>
<gene>
    <name evidence="4" type="ORF">OBRU01_10661</name>
</gene>
<dbReference type="PANTHER" id="PTHR22826">
    <property type="entry name" value="RHO GUANINE EXCHANGE FACTOR-RELATED"/>
    <property type="match status" value="1"/>
</dbReference>
<dbReference type="InterPro" id="IPR011993">
    <property type="entry name" value="PH-like_dom_sf"/>
</dbReference>
<evidence type="ECO:0000259" key="3">
    <source>
        <dbReference type="PROSITE" id="PS50010"/>
    </source>
</evidence>
<dbReference type="Proteomes" id="UP000037510">
    <property type="component" value="Unassembled WGS sequence"/>
</dbReference>
<dbReference type="GO" id="GO:0005085">
    <property type="term" value="F:guanyl-nucleotide exchange factor activity"/>
    <property type="evidence" value="ECO:0007669"/>
    <property type="project" value="UniProtKB-KW"/>
</dbReference>
<sequence>MTQEVDFTLHDDEHPLSSEEASDDEDVVIRKDRASVREMIMRFERTTINSSFRDSSESLAKSKDPLLGSLTSVVNPIQAHNQHLYPVNRSHDRNSNVSVNSILSNASENSCESSSSGFISDRKSGIDILVPHRPAPPPPTPIIDDNTSEEITFPSAETSNFVERRFSFTTPNTSPVLARRSRQPPVMRRKSTAESLGHQHQKGDTHWSYGVKQSDLEKLLRLKSSETSDNEDDTLVASAEPSEKGSSGDDSDSSDGSSSNGREYALSADDGRTDTVSTDHSTDTLINEDGEENNDGDDDMSVASGESGARSNYDNVSIKSISSFDMIPYQKYDSITVSSDEFGSEVCHAPDTEFLTVSAVNEWCVSKSAEPVLIPVETKKEKYRRAVVLGDFNYNLLVPDNSVEDYKVTLQENGYRIMNKITPKYCTRETLTKKSLLDHISTNLKENQFSLAVIESSMSDHKQMFFEIDKYQPPLKRTIQYQSIDYGKLQMLTEEVMNNTKNSDFDVFEEKLCKTIEQCKLTKTKILNPPRQDWINAKILESIDRKNLLYKLHKRMPEDVKAKDHFMKESKMVAGEIQKMKNEYYYNKFSTCTSNPRKMWSLIDSLTHNKVKDASMPAKLVTENAVLSDGIQICHHFNYFFSTIGSKLAQAIPIEYHDDKNYTTAIVDTNKTDFGLATLNLTTTDENVYVERLRHVVEDYIPQMTKSDLPPSFRALKPDIFSNIERIFKFHSEEFLPALRDCENDLRKLGQCFRRFEKRFNMYVMYSRNNKRATRLVFEHKPFFQEIQLELGDRLDLSSYLLEPVQRIPRYKLFLVDLVKTYTNYENEKCETDSRLSVDSDETGGSNGESSDNDETPLESLKLGKTMIECVLTAHYLNLLSQGRLLKQNEFYAMDTARRRRQLMRIFLFDKLQPRVECFIYKDHIPVDDLGITAKELDAHKFTIWYKKRNLKSYKLETADSVIRNAWVEEITSLLWEQAMQKKDNSLRGVPGEVRRPSEKKFRRTTWYCE</sequence>
<dbReference type="InterPro" id="IPR051336">
    <property type="entry name" value="RhoGEF_Guanine_NuclExch_SF"/>
</dbReference>
<keyword evidence="1" id="KW-0344">Guanine-nucleotide releasing factor</keyword>
<dbReference type="Gene3D" id="1.20.900.10">
    <property type="entry name" value="Dbl homology (DH) domain"/>
    <property type="match status" value="1"/>
</dbReference>
<dbReference type="GO" id="GO:0005886">
    <property type="term" value="C:plasma membrane"/>
    <property type="evidence" value="ECO:0007669"/>
    <property type="project" value="TreeGrafter"/>
</dbReference>
<feature type="region of interest" description="Disordered" evidence="2">
    <location>
        <begin position="223"/>
        <end position="312"/>
    </location>
</feature>
<accession>A0A0L7LDL9</accession>
<dbReference type="EMBL" id="JTDY01001571">
    <property type="protein sequence ID" value="KOB73494.1"/>
    <property type="molecule type" value="Genomic_DNA"/>
</dbReference>
<dbReference type="InterPro" id="IPR055251">
    <property type="entry name" value="SOS1_NGEF_PH"/>
</dbReference>
<dbReference type="InterPro" id="IPR035899">
    <property type="entry name" value="DBL_dom_sf"/>
</dbReference>
<dbReference type="SUPFAM" id="SSF48065">
    <property type="entry name" value="DBL homology domain (DH-domain)"/>
    <property type="match status" value="1"/>
</dbReference>
<feature type="region of interest" description="Disordered" evidence="2">
    <location>
        <begin position="164"/>
        <end position="210"/>
    </location>
</feature>
<organism evidence="4 5">
    <name type="scientific">Operophtera brumata</name>
    <name type="common">Winter moth</name>
    <name type="synonym">Phalaena brumata</name>
    <dbReference type="NCBI Taxonomy" id="104452"/>
    <lineage>
        <taxon>Eukaryota</taxon>
        <taxon>Metazoa</taxon>
        <taxon>Ecdysozoa</taxon>
        <taxon>Arthropoda</taxon>
        <taxon>Hexapoda</taxon>
        <taxon>Insecta</taxon>
        <taxon>Pterygota</taxon>
        <taxon>Neoptera</taxon>
        <taxon>Endopterygota</taxon>
        <taxon>Lepidoptera</taxon>
        <taxon>Glossata</taxon>
        <taxon>Ditrysia</taxon>
        <taxon>Geometroidea</taxon>
        <taxon>Geometridae</taxon>
        <taxon>Larentiinae</taxon>
        <taxon>Operophtera</taxon>
    </lineage>
</organism>
<feature type="compositionally biased region" description="Polar residues" evidence="2">
    <location>
        <begin position="164"/>
        <end position="175"/>
    </location>
</feature>
<feature type="region of interest" description="Disordered" evidence="2">
    <location>
        <begin position="833"/>
        <end position="857"/>
    </location>
</feature>
<dbReference type="GO" id="GO:0007411">
    <property type="term" value="P:axon guidance"/>
    <property type="evidence" value="ECO:0007669"/>
    <property type="project" value="TreeGrafter"/>
</dbReference>
<dbReference type="STRING" id="104452.A0A0L7LDL9"/>
<dbReference type="Pfam" id="PF00621">
    <property type="entry name" value="RhoGEF"/>
    <property type="match status" value="1"/>
</dbReference>
<dbReference type="Pfam" id="PF22697">
    <property type="entry name" value="SOS1_NGEF_PH"/>
    <property type="match status" value="1"/>
</dbReference>
<evidence type="ECO:0000256" key="2">
    <source>
        <dbReference type="SAM" id="MobiDB-lite"/>
    </source>
</evidence>
<evidence type="ECO:0000313" key="5">
    <source>
        <dbReference type="Proteomes" id="UP000037510"/>
    </source>
</evidence>
<feature type="compositionally biased region" description="Basic residues" evidence="2">
    <location>
        <begin position="179"/>
        <end position="190"/>
    </location>
</feature>
<reference evidence="4 5" key="1">
    <citation type="journal article" date="2015" name="Genome Biol. Evol.">
        <title>The genome of winter moth (Operophtera brumata) provides a genomic perspective on sexual dimorphism and phenology.</title>
        <authorList>
            <person name="Derks M.F."/>
            <person name="Smit S."/>
            <person name="Salis L."/>
            <person name="Schijlen E."/>
            <person name="Bossers A."/>
            <person name="Mateman C."/>
            <person name="Pijl A.S."/>
            <person name="de Ridder D."/>
            <person name="Groenen M.A."/>
            <person name="Visser M.E."/>
            <person name="Megens H.J."/>
        </authorList>
    </citation>
    <scope>NUCLEOTIDE SEQUENCE [LARGE SCALE GENOMIC DNA]</scope>
    <source>
        <strain evidence="4">WM2013NL</strain>
        <tissue evidence="4">Head and thorax</tissue>
    </source>
</reference>
<comment type="caution">
    <text evidence="4">The sequence shown here is derived from an EMBL/GenBank/DDBJ whole genome shotgun (WGS) entry which is preliminary data.</text>
</comment>
<dbReference type="SMART" id="SM00325">
    <property type="entry name" value="RhoGEF"/>
    <property type="match status" value="1"/>
</dbReference>
<dbReference type="PANTHER" id="PTHR22826:SF117">
    <property type="entry name" value="PLECKSTRIN HOMOLOGY DOMAIN-CONTAINING FAMILY G MEMBER 4B-RELATED"/>
    <property type="match status" value="1"/>
</dbReference>
<feature type="domain" description="DH" evidence="3">
    <location>
        <begin position="686"/>
        <end position="820"/>
    </location>
</feature>
<dbReference type="Gene3D" id="2.30.29.30">
    <property type="entry name" value="Pleckstrin-homology domain (PH domain)/Phosphotyrosine-binding domain (PTB)"/>
    <property type="match status" value="1"/>
</dbReference>
<dbReference type="PROSITE" id="PS50010">
    <property type="entry name" value="DH_2"/>
    <property type="match status" value="1"/>
</dbReference>
<feature type="region of interest" description="Disordered" evidence="2">
    <location>
        <begin position="1"/>
        <end position="26"/>
    </location>
</feature>
<feature type="compositionally biased region" description="Acidic residues" evidence="2">
    <location>
        <begin position="286"/>
        <end position="300"/>
    </location>
</feature>
<proteinExistence type="predicted"/>
<dbReference type="InterPro" id="IPR000219">
    <property type="entry name" value="DH_dom"/>
</dbReference>
<dbReference type="SUPFAM" id="SSF50729">
    <property type="entry name" value="PH domain-like"/>
    <property type="match status" value="1"/>
</dbReference>
<protein>
    <submittedName>
        <fullName evidence="4">Puratrophin-1</fullName>
    </submittedName>
</protein>